<dbReference type="InterPro" id="IPR018531">
    <property type="entry name" value="DUF1993"/>
</dbReference>
<dbReference type="Pfam" id="PF09351">
    <property type="entry name" value="DUF1993"/>
    <property type="match status" value="1"/>
</dbReference>
<dbReference type="PANTHER" id="PTHR36922">
    <property type="entry name" value="BLL2446 PROTEIN"/>
    <property type="match status" value="1"/>
</dbReference>
<name>A0A845A7N7_9SPHN</name>
<organism evidence="1 2">
    <name type="scientific">Altericroceibacterium indicum</name>
    <dbReference type="NCBI Taxonomy" id="374177"/>
    <lineage>
        <taxon>Bacteria</taxon>
        <taxon>Pseudomonadati</taxon>
        <taxon>Pseudomonadota</taxon>
        <taxon>Alphaproteobacteria</taxon>
        <taxon>Sphingomonadales</taxon>
        <taxon>Erythrobacteraceae</taxon>
        <taxon>Altericroceibacterium</taxon>
    </lineage>
</organism>
<dbReference type="Gene3D" id="1.20.120.450">
    <property type="entry name" value="dinb family like domain"/>
    <property type="match status" value="1"/>
</dbReference>
<evidence type="ECO:0000313" key="2">
    <source>
        <dbReference type="Proteomes" id="UP000460561"/>
    </source>
</evidence>
<comment type="caution">
    <text evidence="1">The sequence shown here is derived from an EMBL/GenBank/DDBJ whole genome shotgun (WGS) entry which is preliminary data.</text>
</comment>
<dbReference type="InterPro" id="IPR034660">
    <property type="entry name" value="DinB/YfiT-like"/>
</dbReference>
<dbReference type="RefSeq" id="WP_160738758.1">
    <property type="nucleotide sequence ID" value="NZ_WTYQ01000002.1"/>
</dbReference>
<gene>
    <name evidence="1" type="ORF">GRI39_05710</name>
</gene>
<dbReference type="AlphaFoldDB" id="A0A845A7N7"/>
<dbReference type="Proteomes" id="UP000460561">
    <property type="component" value="Unassembled WGS sequence"/>
</dbReference>
<dbReference type="EMBL" id="WTYQ01000002">
    <property type="protein sequence ID" value="MXP25537.1"/>
    <property type="molecule type" value="Genomic_DNA"/>
</dbReference>
<accession>A0A845A7N7</accession>
<dbReference type="OrthoDB" id="338237at2"/>
<protein>
    <submittedName>
        <fullName evidence="1">DUF1993 family protein</fullName>
    </submittedName>
</protein>
<dbReference type="PANTHER" id="PTHR36922:SF1">
    <property type="entry name" value="DUF1993 DOMAIN-CONTAINING PROTEIN"/>
    <property type="match status" value="1"/>
</dbReference>
<dbReference type="SUPFAM" id="SSF109854">
    <property type="entry name" value="DinB/YfiT-like putative metalloenzymes"/>
    <property type="match status" value="1"/>
</dbReference>
<reference evidence="1 2" key="1">
    <citation type="submission" date="2019-12" db="EMBL/GenBank/DDBJ databases">
        <title>Genomic-based taxomic classification of the family Erythrobacteraceae.</title>
        <authorList>
            <person name="Xu L."/>
        </authorList>
    </citation>
    <scope>NUCLEOTIDE SEQUENCE [LARGE SCALE GENOMIC DNA]</scope>
    <source>
        <strain evidence="1 2">DSM 18604</strain>
    </source>
</reference>
<keyword evidence="2" id="KW-1185">Reference proteome</keyword>
<evidence type="ECO:0000313" key="1">
    <source>
        <dbReference type="EMBL" id="MXP25537.1"/>
    </source>
</evidence>
<proteinExistence type="predicted"/>
<sequence>MPLSLHTALVPTWLQILGSCNNLIDKAEAFDCDDKELLSTCLAEDMLPLAYQLKSCAVHSLGAIEGVRKGVFSPDMNEPPANFSDMRNLLNNAITKLEQVEESELESYIGQPMRFEMGEFKLHFLAENFLLSFSQPNFFFHATTAYDILRMKGVPVGKRDFLGAVQIVTS</sequence>